<evidence type="ECO:0000256" key="2">
    <source>
        <dbReference type="SAM" id="SignalP"/>
    </source>
</evidence>
<name>A0A1A2Z899_9MYCO</name>
<comment type="caution">
    <text evidence="3">The sequence shown here is derived from an EMBL/GenBank/DDBJ whole genome shotgun (WGS) entry which is preliminary data.</text>
</comment>
<evidence type="ECO:0000313" key="3">
    <source>
        <dbReference type="EMBL" id="OBI45732.1"/>
    </source>
</evidence>
<evidence type="ECO:0000256" key="1">
    <source>
        <dbReference type="SAM" id="MobiDB-lite"/>
    </source>
</evidence>
<dbReference type="Proteomes" id="UP000093592">
    <property type="component" value="Unassembled WGS sequence"/>
</dbReference>
<keyword evidence="2" id="KW-0732">Signal</keyword>
<feature type="region of interest" description="Disordered" evidence="1">
    <location>
        <begin position="45"/>
        <end position="67"/>
    </location>
</feature>
<feature type="compositionally biased region" description="Polar residues" evidence="1">
    <location>
        <begin position="283"/>
        <end position="292"/>
    </location>
</feature>
<dbReference type="EMBL" id="LZKJ01000118">
    <property type="protein sequence ID" value="OBI45732.1"/>
    <property type="molecule type" value="Genomic_DNA"/>
</dbReference>
<protein>
    <submittedName>
        <fullName evidence="3">Peptidase</fullName>
    </submittedName>
</protein>
<dbReference type="AlphaFoldDB" id="A0A1A2Z899"/>
<gene>
    <name evidence="3" type="ORF">A5707_01555</name>
</gene>
<reference evidence="4" key="1">
    <citation type="submission" date="2016-06" db="EMBL/GenBank/DDBJ databases">
        <authorList>
            <person name="Sutton G."/>
            <person name="Brinkac L."/>
            <person name="Sanka R."/>
            <person name="Adams M."/>
            <person name="Lau E."/>
            <person name="Sam S."/>
            <person name="Sreng N."/>
            <person name="Him V."/>
            <person name="Kerleguer A."/>
            <person name="Cheng S."/>
        </authorList>
    </citation>
    <scope>NUCLEOTIDE SEQUENCE [LARGE SCALE GENOMIC DNA]</scope>
    <source>
        <strain evidence="4">E861</strain>
    </source>
</reference>
<feature type="signal peptide" evidence="2">
    <location>
        <begin position="1"/>
        <end position="24"/>
    </location>
</feature>
<evidence type="ECO:0000313" key="4">
    <source>
        <dbReference type="Proteomes" id="UP000093592"/>
    </source>
</evidence>
<organism evidence="3 4">
    <name type="scientific">Mycobacterium kyorinense</name>
    <dbReference type="NCBI Taxonomy" id="487514"/>
    <lineage>
        <taxon>Bacteria</taxon>
        <taxon>Bacillati</taxon>
        <taxon>Actinomycetota</taxon>
        <taxon>Actinomycetes</taxon>
        <taxon>Mycobacteriales</taxon>
        <taxon>Mycobacteriaceae</taxon>
        <taxon>Mycobacterium</taxon>
    </lineage>
</organism>
<dbReference type="Pfam" id="PF04228">
    <property type="entry name" value="Zn_peptidase"/>
    <property type="match status" value="1"/>
</dbReference>
<feature type="chain" id="PRO_5008318755" evidence="2">
    <location>
        <begin position="25"/>
        <end position="479"/>
    </location>
</feature>
<accession>A0A1A2Z899</accession>
<proteinExistence type="predicted"/>
<dbReference type="SUPFAM" id="SSF55486">
    <property type="entry name" value="Metalloproteases ('zincins'), catalytic domain"/>
    <property type="match status" value="1"/>
</dbReference>
<sequence>MAITLRAAICATLSALVLASCSHAALSGRAVSMLYDPDRVGGLAVSDGPSGPRDVPPPVTDRVHNTDGGDDDRLALFAIDDIEDFWQHHYSEAFSGAFSPVSTLLSYDSDDRFGPTVCGNKTYGNTNAMYCHRNDTLAWDRGSLIRTARKYFGDMAVNALLAHEYGHAVQRMAKLIHHWTPTLVREQQADCLSGVYLRWVAGGESPRFQLSTGDDLSHILAGAIVIRDPISSPTEASSSGDPHGTALDRVTALQRGFDSGAEACGEIDSDEIQQRRGDLPSSLFESESQQSDVGIDDDTLSTMMELLGKIFAPADPPTLSSAGTSCNPAGGTQPVVYCPSINTLAVNMPALQQLGAPSDESQLGLPQGDNTALSVFTSRYVLALQHDRGLSLDSALTGMRAACLTGVAQRNMAEPMALPSGKMLVLGAGDLDEAISGLLTNGLVASDVNGTAVPAGFSRIFAFHSGLLSSAGQCYQRFS</sequence>
<dbReference type="InterPro" id="IPR007343">
    <property type="entry name" value="Uncharacterised_pept_Zn_put"/>
</dbReference>
<dbReference type="PROSITE" id="PS51257">
    <property type="entry name" value="PROKAR_LIPOPROTEIN"/>
    <property type="match status" value="1"/>
</dbReference>
<feature type="region of interest" description="Disordered" evidence="1">
    <location>
        <begin position="264"/>
        <end position="293"/>
    </location>
</feature>